<evidence type="ECO:0000259" key="8">
    <source>
        <dbReference type="PROSITE" id="PS50064"/>
    </source>
</evidence>
<feature type="transmembrane region" description="Helical" evidence="7">
    <location>
        <begin position="23"/>
        <end position="42"/>
    </location>
</feature>
<comment type="subcellular location">
    <subcellularLocation>
        <location evidence="1">Nucleus</location>
    </subcellularLocation>
</comment>
<keyword evidence="7" id="KW-1133">Transmembrane helix</keyword>
<feature type="region of interest" description="Disordered" evidence="6">
    <location>
        <begin position="142"/>
        <end position="271"/>
    </location>
</feature>
<dbReference type="Pfam" id="PF00645">
    <property type="entry name" value="zf-PARP"/>
    <property type="match status" value="1"/>
</dbReference>
<feature type="compositionally biased region" description="Basic and acidic residues" evidence="6">
    <location>
        <begin position="256"/>
        <end position="265"/>
    </location>
</feature>
<dbReference type="SMART" id="SM01336">
    <property type="entry name" value="zf-PARP"/>
    <property type="match status" value="1"/>
</dbReference>
<dbReference type="GO" id="GO:0008270">
    <property type="term" value="F:zinc ion binding"/>
    <property type="evidence" value="ECO:0007669"/>
    <property type="project" value="UniProtKB-KW"/>
</dbReference>
<keyword evidence="2" id="KW-0479">Metal-binding</keyword>
<protein>
    <recommendedName>
        <fullName evidence="8">PARP-type domain-containing protein</fullName>
    </recommendedName>
</protein>
<feature type="compositionally biased region" description="Basic residues" evidence="6">
    <location>
        <begin position="196"/>
        <end position="206"/>
    </location>
</feature>
<evidence type="ECO:0000256" key="4">
    <source>
        <dbReference type="ARBA" id="ARBA00022833"/>
    </source>
</evidence>
<dbReference type="InterPro" id="IPR001510">
    <property type="entry name" value="Znf_PARP"/>
</dbReference>
<evidence type="ECO:0000256" key="6">
    <source>
        <dbReference type="SAM" id="MobiDB-lite"/>
    </source>
</evidence>
<dbReference type="GO" id="GO:0005634">
    <property type="term" value="C:nucleus"/>
    <property type="evidence" value="ECO:0007669"/>
    <property type="project" value="UniProtKB-SubCell"/>
</dbReference>
<evidence type="ECO:0000256" key="5">
    <source>
        <dbReference type="ARBA" id="ARBA00023242"/>
    </source>
</evidence>
<evidence type="ECO:0000256" key="2">
    <source>
        <dbReference type="ARBA" id="ARBA00022723"/>
    </source>
</evidence>
<keyword evidence="7" id="KW-0472">Membrane</keyword>
<sequence length="271" mass="30346">MPACLSQSRSCQSFKPTASFFSAYTYIPFSSFSAMVVISYCVEYAQSQKSTCLKCNKVIPNKSLRVGRMERQSEKEKKKFAKFRWYHFKCFEVPEIMTKIPVHLIRGQVDLLDKDKLRLERVIKLGVGASWGQIVDQHKKKVKEEEEAAEAEALENGTPLPSKKKSDAMMDSDDDEDAEPKDFTAQLTGEVDRKQERKNRKMNKLKAKTDGAKVAKKTHPATAKGGAAGASSASKGAKDFKPMSAVEKAIASSRTESNRKLEQMKSKFGKK</sequence>
<proteinExistence type="predicted"/>
<reference evidence="9" key="1">
    <citation type="submission" date="2021-07" db="EMBL/GenBank/DDBJ databases">
        <title>Draft genome of Mortierella alpina, strain LL118, isolated from an aspen leaf litter sample.</title>
        <authorList>
            <person name="Yang S."/>
            <person name="Vinatzer B.A."/>
        </authorList>
    </citation>
    <scope>NUCLEOTIDE SEQUENCE</scope>
    <source>
        <strain evidence="9">LL118</strain>
    </source>
</reference>
<evidence type="ECO:0000313" key="9">
    <source>
        <dbReference type="EMBL" id="KAG9321339.1"/>
    </source>
</evidence>
<dbReference type="PROSITE" id="PS50064">
    <property type="entry name" value="ZF_PARP_2"/>
    <property type="match status" value="1"/>
</dbReference>
<accession>A0A9P8CWR1</accession>
<feature type="compositionally biased region" description="Acidic residues" evidence="6">
    <location>
        <begin position="170"/>
        <end position="179"/>
    </location>
</feature>
<gene>
    <name evidence="9" type="ORF">KVV02_001117</name>
</gene>
<dbReference type="GO" id="GO:0003677">
    <property type="term" value="F:DNA binding"/>
    <property type="evidence" value="ECO:0007669"/>
    <property type="project" value="InterPro"/>
</dbReference>
<feature type="compositionally biased region" description="Low complexity" evidence="6">
    <location>
        <begin position="223"/>
        <end position="235"/>
    </location>
</feature>
<keyword evidence="7" id="KW-0812">Transmembrane</keyword>
<name>A0A9P8CWR1_MORAP</name>
<dbReference type="Gene3D" id="3.30.1740.10">
    <property type="entry name" value="Zinc finger, PARP-type"/>
    <property type="match status" value="1"/>
</dbReference>
<dbReference type="EMBL" id="JAIFTL010000212">
    <property type="protein sequence ID" value="KAG9321339.1"/>
    <property type="molecule type" value="Genomic_DNA"/>
</dbReference>
<evidence type="ECO:0000256" key="3">
    <source>
        <dbReference type="ARBA" id="ARBA00022771"/>
    </source>
</evidence>
<dbReference type="Proteomes" id="UP000717515">
    <property type="component" value="Unassembled WGS sequence"/>
</dbReference>
<keyword evidence="5" id="KW-0539">Nucleus</keyword>
<evidence type="ECO:0000256" key="1">
    <source>
        <dbReference type="ARBA" id="ARBA00004123"/>
    </source>
</evidence>
<feature type="domain" description="PARP-type" evidence="8">
    <location>
        <begin position="40"/>
        <end position="91"/>
    </location>
</feature>
<comment type="caution">
    <text evidence="9">The sequence shown here is derived from an EMBL/GenBank/DDBJ whole genome shotgun (WGS) entry which is preliminary data.</text>
</comment>
<dbReference type="AlphaFoldDB" id="A0A9P8CWR1"/>
<evidence type="ECO:0000313" key="10">
    <source>
        <dbReference type="Proteomes" id="UP000717515"/>
    </source>
</evidence>
<dbReference type="InterPro" id="IPR036957">
    <property type="entry name" value="Znf_PARP_sf"/>
</dbReference>
<keyword evidence="3" id="KW-0863">Zinc-finger</keyword>
<organism evidence="9 10">
    <name type="scientific">Mortierella alpina</name>
    <name type="common">Oleaginous fungus</name>
    <name type="synonym">Mortierella renispora</name>
    <dbReference type="NCBI Taxonomy" id="64518"/>
    <lineage>
        <taxon>Eukaryota</taxon>
        <taxon>Fungi</taxon>
        <taxon>Fungi incertae sedis</taxon>
        <taxon>Mucoromycota</taxon>
        <taxon>Mortierellomycotina</taxon>
        <taxon>Mortierellomycetes</taxon>
        <taxon>Mortierellales</taxon>
        <taxon>Mortierellaceae</taxon>
        <taxon>Mortierella</taxon>
    </lineage>
</organism>
<evidence type="ECO:0000256" key="7">
    <source>
        <dbReference type="SAM" id="Phobius"/>
    </source>
</evidence>
<dbReference type="SUPFAM" id="SSF57716">
    <property type="entry name" value="Glucocorticoid receptor-like (DNA-binding domain)"/>
    <property type="match status" value="1"/>
</dbReference>
<keyword evidence="4" id="KW-0862">Zinc</keyword>